<gene>
    <name evidence="3" type="ORF">F444_22569</name>
</gene>
<keyword evidence="2" id="KW-0472">Membrane</keyword>
<dbReference type="EMBL" id="ANJA01004436">
    <property type="protein sequence ID" value="ETO59054.1"/>
    <property type="molecule type" value="Genomic_DNA"/>
</dbReference>
<keyword evidence="2" id="KW-1133">Transmembrane helix</keyword>
<reference evidence="3 4" key="1">
    <citation type="submission" date="2013-11" db="EMBL/GenBank/DDBJ databases">
        <title>The Genome Sequence of Phytophthora parasitica P1976.</title>
        <authorList>
            <consortium name="The Broad Institute Genomics Platform"/>
            <person name="Russ C."/>
            <person name="Tyler B."/>
            <person name="Panabieres F."/>
            <person name="Shan W."/>
            <person name="Tripathy S."/>
            <person name="Grunwald N."/>
            <person name="Machado M."/>
            <person name="Johnson C.S."/>
            <person name="Walker B."/>
            <person name="Young S."/>
            <person name="Zeng Q."/>
            <person name="Gargeya S."/>
            <person name="Fitzgerald M."/>
            <person name="Haas B."/>
            <person name="Abouelleil A."/>
            <person name="Allen A.W."/>
            <person name="Alvarado L."/>
            <person name="Arachchi H.M."/>
            <person name="Berlin A.M."/>
            <person name="Chapman S.B."/>
            <person name="Gainer-Dewar J."/>
            <person name="Goldberg J."/>
            <person name="Griggs A."/>
            <person name="Gujja S."/>
            <person name="Hansen M."/>
            <person name="Howarth C."/>
            <person name="Imamovic A."/>
            <person name="Ireland A."/>
            <person name="Larimer J."/>
            <person name="McCowan C."/>
            <person name="Murphy C."/>
            <person name="Pearson M."/>
            <person name="Poon T.W."/>
            <person name="Priest M."/>
            <person name="Roberts A."/>
            <person name="Saif S."/>
            <person name="Shea T."/>
            <person name="Sisk P."/>
            <person name="Sykes S."/>
            <person name="Wortman J."/>
            <person name="Nusbaum C."/>
            <person name="Birren B."/>
        </authorList>
    </citation>
    <scope>NUCLEOTIDE SEQUENCE [LARGE SCALE GENOMIC DNA]</scope>
    <source>
        <strain evidence="3 4">P1976</strain>
    </source>
</reference>
<protein>
    <submittedName>
        <fullName evidence="3">Uncharacterized protein</fullName>
    </submittedName>
</protein>
<dbReference type="Proteomes" id="UP000028582">
    <property type="component" value="Unassembled WGS sequence"/>
</dbReference>
<organism evidence="3 4">
    <name type="scientific">Phytophthora nicotianae P1976</name>
    <dbReference type="NCBI Taxonomy" id="1317066"/>
    <lineage>
        <taxon>Eukaryota</taxon>
        <taxon>Sar</taxon>
        <taxon>Stramenopiles</taxon>
        <taxon>Oomycota</taxon>
        <taxon>Peronosporomycetes</taxon>
        <taxon>Peronosporales</taxon>
        <taxon>Peronosporaceae</taxon>
        <taxon>Phytophthora</taxon>
    </lineage>
</organism>
<feature type="region of interest" description="Disordered" evidence="1">
    <location>
        <begin position="316"/>
        <end position="349"/>
    </location>
</feature>
<evidence type="ECO:0000256" key="2">
    <source>
        <dbReference type="SAM" id="Phobius"/>
    </source>
</evidence>
<name>A0A080YXE3_PHYNI</name>
<dbReference type="AlphaFoldDB" id="A0A080YXE3"/>
<comment type="caution">
    <text evidence="3">The sequence shown here is derived from an EMBL/GenBank/DDBJ whole genome shotgun (WGS) entry which is preliminary data.</text>
</comment>
<sequence length="349" mass="39843">MSRLVFKAPTGVVKPSCWAFTVWWIIILGVHVVTCVYIALYSYIYWMLHVTYLNIFLETFEIGMPSPYHRTIAIVHATMSALHAICILLMLGGSIWYRSLAFTPWSSCDASIENDEVKSDRMSSALMQSFTKFYTKISDRHGFFGVNGVHFHALLIIREAIETTLQTIQAYRMSVLVPRTLLNRTYVVLIVMNCWSSVMIYSVFFKGDEASRRFACIVLDCALDLISCMGVELMIVLSYAGDYDIYLPGFWDHLWRNDEWAAHVLNEFRMVVVVSWSDLASPTIFFIWINPHNNKYEGTTAATITSNKPNPRIIKTDYGQRPNQGSKTKHSSPHPVKPLVKAKNACHGR</sequence>
<feature type="transmembrane region" description="Helical" evidence="2">
    <location>
        <begin position="186"/>
        <end position="205"/>
    </location>
</feature>
<proteinExistence type="predicted"/>
<evidence type="ECO:0000313" key="4">
    <source>
        <dbReference type="Proteomes" id="UP000028582"/>
    </source>
</evidence>
<evidence type="ECO:0000313" key="3">
    <source>
        <dbReference type="EMBL" id="ETO59054.1"/>
    </source>
</evidence>
<dbReference type="OrthoDB" id="1053178at2759"/>
<feature type="transmembrane region" description="Helical" evidence="2">
    <location>
        <begin position="20"/>
        <end position="46"/>
    </location>
</feature>
<accession>A0A080YXE3</accession>
<evidence type="ECO:0000256" key="1">
    <source>
        <dbReference type="SAM" id="MobiDB-lite"/>
    </source>
</evidence>
<feature type="transmembrane region" description="Helical" evidence="2">
    <location>
        <begin position="72"/>
        <end position="97"/>
    </location>
</feature>
<keyword evidence="2" id="KW-0812">Transmembrane</keyword>